<protein>
    <submittedName>
        <fullName evidence="3">Uncharacterized protein</fullName>
    </submittedName>
</protein>
<keyword evidence="1" id="KW-0175">Coiled coil</keyword>
<dbReference type="EMBL" id="MU032350">
    <property type="protein sequence ID" value="KAF3762261.1"/>
    <property type="molecule type" value="Genomic_DNA"/>
</dbReference>
<dbReference type="OrthoDB" id="10671027at2759"/>
<organism evidence="3 4">
    <name type="scientific">Cryphonectria parasitica (strain ATCC 38755 / EP155)</name>
    <dbReference type="NCBI Taxonomy" id="660469"/>
    <lineage>
        <taxon>Eukaryota</taxon>
        <taxon>Fungi</taxon>
        <taxon>Dikarya</taxon>
        <taxon>Ascomycota</taxon>
        <taxon>Pezizomycotina</taxon>
        <taxon>Sordariomycetes</taxon>
        <taxon>Sordariomycetidae</taxon>
        <taxon>Diaporthales</taxon>
        <taxon>Cryphonectriaceae</taxon>
        <taxon>Cryphonectria-Endothia species complex</taxon>
        <taxon>Cryphonectria</taxon>
    </lineage>
</organism>
<proteinExistence type="predicted"/>
<evidence type="ECO:0000256" key="1">
    <source>
        <dbReference type="SAM" id="Coils"/>
    </source>
</evidence>
<reference evidence="3" key="1">
    <citation type="journal article" date="2020" name="Phytopathology">
        <title>Genome sequence of the chestnut blight fungus Cryphonectria parasitica EP155: A fundamental resource for an archetypical invasive plant pathogen.</title>
        <authorList>
            <person name="Crouch J.A."/>
            <person name="Dawe A."/>
            <person name="Aerts A."/>
            <person name="Barry K."/>
            <person name="Churchill A.C.L."/>
            <person name="Grimwood J."/>
            <person name="Hillman B."/>
            <person name="Milgroom M.G."/>
            <person name="Pangilinan J."/>
            <person name="Smith M."/>
            <person name="Salamov A."/>
            <person name="Schmutz J."/>
            <person name="Yadav J."/>
            <person name="Grigoriev I.V."/>
            <person name="Nuss D."/>
        </authorList>
    </citation>
    <scope>NUCLEOTIDE SEQUENCE</scope>
    <source>
        <strain evidence="3">EP155</strain>
    </source>
</reference>
<gene>
    <name evidence="3" type="ORF">M406DRAFT_332645</name>
</gene>
<feature type="coiled-coil region" evidence="1">
    <location>
        <begin position="381"/>
        <end position="408"/>
    </location>
</feature>
<feature type="compositionally biased region" description="Low complexity" evidence="2">
    <location>
        <begin position="318"/>
        <end position="331"/>
    </location>
</feature>
<keyword evidence="4" id="KW-1185">Reference proteome</keyword>
<feature type="compositionally biased region" description="Polar residues" evidence="2">
    <location>
        <begin position="208"/>
        <end position="219"/>
    </location>
</feature>
<evidence type="ECO:0000313" key="4">
    <source>
        <dbReference type="Proteomes" id="UP000803844"/>
    </source>
</evidence>
<name>A0A9P5CLQ3_CRYP1</name>
<sequence>MSQFTVQRENSRRGYSPPAGARPSVMASLDEPPEFAFDYLDKNNRLLYEKQACAISWLADITNHENKTIASSLCPPKYDHSPASSHQPPSPIILKATQRRRLQERFQARVDSPSCSSSEETLQRLLRGYSDSSSAHDIEEIYVTPRPLSKTPTTVTSHEDPVQISRPRAPEPISFSSYLPHHHDQEIKQSFVTPSSHPRPSPQHSKALATSTPCKTNPAESHRPASASGPAPPPLPRLRHLRDFISGVLRFTKLDHNGDLLFTSKQDKCGAVVTSDTLRREAQELVEHDAHLERENDRLHAEVSTLQLQLDAARRLASLSSPSTTSTTDPSSDPPPFSQENADLDRRAQDARITRMQWRLDRADQFVNRCEMAVYRLRLERDAAVRDVEAARREAEVLRAQNDVVRLARNRYADRVEDLYAALEDVYARVRGGSQSERGF</sequence>
<feature type="region of interest" description="Disordered" evidence="2">
    <location>
        <begin position="190"/>
        <end position="237"/>
    </location>
</feature>
<accession>A0A9P5CLQ3</accession>
<dbReference type="GeneID" id="63837901"/>
<dbReference type="AlphaFoldDB" id="A0A9P5CLQ3"/>
<dbReference type="Proteomes" id="UP000803844">
    <property type="component" value="Unassembled WGS sequence"/>
</dbReference>
<feature type="region of interest" description="Disordered" evidence="2">
    <location>
        <begin position="142"/>
        <end position="178"/>
    </location>
</feature>
<evidence type="ECO:0000256" key="2">
    <source>
        <dbReference type="SAM" id="MobiDB-lite"/>
    </source>
</evidence>
<evidence type="ECO:0000313" key="3">
    <source>
        <dbReference type="EMBL" id="KAF3762261.1"/>
    </source>
</evidence>
<feature type="region of interest" description="Disordered" evidence="2">
    <location>
        <begin position="1"/>
        <end position="26"/>
    </location>
</feature>
<feature type="compositionally biased region" description="Low complexity" evidence="2">
    <location>
        <begin position="194"/>
        <end position="205"/>
    </location>
</feature>
<feature type="region of interest" description="Disordered" evidence="2">
    <location>
        <begin position="318"/>
        <end position="346"/>
    </location>
</feature>
<comment type="caution">
    <text evidence="3">The sequence shown here is derived from an EMBL/GenBank/DDBJ whole genome shotgun (WGS) entry which is preliminary data.</text>
</comment>
<dbReference type="RefSeq" id="XP_040773240.1">
    <property type="nucleotide sequence ID" value="XM_040920772.1"/>
</dbReference>